<evidence type="ECO:0000256" key="1">
    <source>
        <dbReference type="SAM" id="SignalP"/>
    </source>
</evidence>
<dbReference type="OrthoDB" id="529675at2759"/>
<dbReference type="GeneID" id="9680416"/>
<keyword evidence="1" id="KW-0732">Signal</keyword>
<feature type="chain" id="PRO_5002911942" evidence="1">
    <location>
        <begin position="27"/>
        <end position="175"/>
    </location>
</feature>
<evidence type="ECO:0000313" key="2">
    <source>
        <dbReference type="EMBL" id="EEH60511.1"/>
    </source>
</evidence>
<dbReference type="InterPro" id="IPR008637">
    <property type="entry name" value="HR_lesion"/>
</dbReference>
<protein>
    <submittedName>
        <fullName evidence="2">Predicted protein</fullName>
    </submittedName>
</protein>
<dbReference type="Pfam" id="PF05514">
    <property type="entry name" value="HR_lesion"/>
    <property type="match status" value="1"/>
</dbReference>
<dbReference type="AlphaFoldDB" id="C1MJ65"/>
<dbReference type="OMA" id="FNAFVNH"/>
<proteinExistence type="predicted"/>
<name>C1MJ65_MICPC</name>
<gene>
    <name evidence="2" type="ORF">MICPUCDRAFT_38244</name>
</gene>
<dbReference type="KEGG" id="mpp:MICPUCDRAFT_38244"/>
<reference evidence="2 3" key="1">
    <citation type="journal article" date="2009" name="Science">
        <title>Green evolution and dynamic adaptations revealed by genomes of the marine picoeukaryotes Micromonas.</title>
        <authorList>
            <person name="Worden A.Z."/>
            <person name="Lee J.H."/>
            <person name="Mock T."/>
            <person name="Rouze P."/>
            <person name="Simmons M.P."/>
            <person name="Aerts A.L."/>
            <person name="Allen A.E."/>
            <person name="Cuvelier M.L."/>
            <person name="Derelle E."/>
            <person name="Everett M.V."/>
            <person name="Foulon E."/>
            <person name="Grimwood J."/>
            <person name="Gundlach H."/>
            <person name="Henrissat B."/>
            <person name="Napoli C."/>
            <person name="McDonald S.M."/>
            <person name="Parker M.S."/>
            <person name="Rombauts S."/>
            <person name="Salamov A."/>
            <person name="Von Dassow P."/>
            <person name="Badger J.H."/>
            <person name="Coutinho P.M."/>
            <person name="Demir E."/>
            <person name="Dubchak I."/>
            <person name="Gentemann C."/>
            <person name="Eikrem W."/>
            <person name="Gready J.E."/>
            <person name="John U."/>
            <person name="Lanier W."/>
            <person name="Lindquist E.A."/>
            <person name="Lucas S."/>
            <person name="Mayer K.F."/>
            <person name="Moreau H."/>
            <person name="Not F."/>
            <person name="Otillar R."/>
            <person name="Panaud O."/>
            <person name="Pangilinan J."/>
            <person name="Paulsen I."/>
            <person name="Piegu B."/>
            <person name="Poliakov A."/>
            <person name="Robbens S."/>
            <person name="Schmutz J."/>
            <person name="Toulza E."/>
            <person name="Wyss T."/>
            <person name="Zelensky A."/>
            <person name="Zhou K."/>
            <person name="Armbrust E.V."/>
            <person name="Bhattacharya D."/>
            <person name="Goodenough U.W."/>
            <person name="Van de Peer Y."/>
            <person name="Grigoriev I.V."/>
        </authorList>
    </citation>
    <scope>NUCLEOTIDE SEQUENCE [LARGE SCALE GENOMIC DNA]</scope>
    <source>
        <strain evidence="2 3">CCMP1545</strain>
    </source>
</reference>
<organism evidence="3">
    <name type="scientific">Micromonas pusilla (strain CCMP1545)</name>
    <name type="common">Picoplanktonic green alga</name>
    <dbReference type="NCBI Taxonomy" id="564608"/>
    <lineage>
        <taxon>Eukaryota</taxon>
        <taxon>Viridiplantae</taxon>
        <taxon>Chlorophyta</taxon>
        <taxon>Mamiellophyceae</taxon>
        <taxon>Mamiellales</taxon>
        <taxon>Mamiellaceae</taxon>
        <taxon>Micromonas</taxon>
    </lineage>
</organism>
<dbReference type="EMBL" id="GG663735">
    <property type="protein sequence ID" value="EEH60511.1"/>
    <property type="molecule type" value="Genomic_DNA"/>
</dbReference>
<keyword evidence="3" id="KW-1185">Reference proteome</keyword>
<dbReference type="RefSeq" id="XP_003055259.1">
    <property type="nucleotide sequence ID" value="XM_003055213.1"/>
</dbReference>
<sequence>MFASAFAARFLLAFVFLVSALNKLHAIAHDDAGATLATLAPRLLAAKEAIRARSGLDCDSVLPLSDAQYLSVATAMELVGAVLFIADVSVGAKMLAAFTIVVTPVMHPYWTMARDGDDDASAAASAAYEVEVVMFWKNVSMLGGLLTYLAMKPAVLNQRGVGVRRKRRGASAKTE</sequence>
<dbReference type="Proteomes" id="UP000001876">
    <property type="component" value="Unassembled WGS sequence"/>
</dbReference>
<feature type="signal peptide" evidence="1">
    <location>
        <begin position="1"/>
        <end position="26"/>
    </location>
</feature>
<dbReference type="eggNOG" id="ENOG502RXPQ">
    <property type="taxonomic scope" value="Eukaryota"/>
</dbReference>
<evidence type="ECO:0000313" key="3">
    <source>
        <dbReference type="Proteomes" id="UP000001876"/>
    </source>
</evidence>
<dbReference type="PANTHER" id="PTHR31474">
    <property type="entry name" value="HR-LIKE LESION-INDUCER"/>
    <property type="match status" value="1"/>
</dbReference>
<accession>C1MJ65</accession>
<dbReference type="PANTHER" id="PTHR31474:SF1">
    <property type="entry name" value="EXPRESSED PROTEIN"/>
    <property type="match status" value="1"/>
</dbReference>